<evidence type="ECO:0000313" key="4">
    <source>
        <dbReference type="Proteomes" id="UP000265020"/>
    </source>
</evidence>
<dbReference type="InterPro" id="IPR026845">
    <property type="entry name" value="NXPH/NXPE"/>
</dbReference>
<dbReference type="KEGG" id="cvg:107103618"/>
<dbReference type="OMA" id="YEENTEC"/>
<dbReference type="GeneID" id="107103618"/>
<dbReference type="Pfam" id="PF24536">
    <property type="entry name" value="NXPE4_C"/>
    <property type="match status" value="1"/>
</dbReference>
<evidence type="ECO:0000259" key="2">
    <source>
        <dbReference type="Pfam" id="PF24536"/>
    </source>
</evidence>
<feature type="domain" description="NXPE C-terminal" evidence="2">
    <location>
        <begin position="340"/>
        <end position="565"/>
    </location>
</feature>
<proteinExistence type="inferred from homology"/>
<evidence type="ECO:0000313" key="3">
    <source>
        <dbReference type="Ensembl" id="ENSCVAP00000010046.1"/>
    </source>
</evidence>
<protein>
    <submittedName>
        <fullName evidence="3">NXPE family member 3-like</fullName>
    </submittedName>
</protein>
<comment type="similarity">
    <text evidence="1">Belongs to the NXPE family.</text>
</comment>
<sequence length="574" mass="65232">MIMGVQTFRKYFLLKYRWMLLALVLFGVCFMFYSASFTDHITCTFADLKKKVSPTMALIPNNITLKYTTEPHKPTSVCSYHSVLPEDTLESEFLKESITWPETPTLPSNFSLNDTSDPAHSTFTILPKNDSQSWRLGDQLEVFIKMMDFHSRPKKSGGDVLLARLHNPTLSAGVTGQVLDHLNGSYTATFPLLWEGSAQVEVTLVHPSEAVTVLERITQEQPGRIYFKSVFRSHSVTESTTCNVCLNATLEQLCNYTDIRTGEPWFCYKPKKLKCEHRIIHSSAGTDQKLKPMEDKLFQKGVNMKVFIQARGPSSITILPKLKGKSVRTQHAGYYYQGEWRALDGTTVRQFTNNSAISQCLKGKVLHLLGDSTIRQWFEYLITNTPDLKKFDLKTSKQTGPFMALDYTKNTLVKFRCHAPPARFRDLPVINTGYIASELDGVVGGKDTTVVIGVWAHFSSFPVEVYIRRLLSIRRAVLRLLNRAPDTMIIIRTANPKALTLYDSLTSSDWFAIQRDKILRTVFKEVNVRFVDAWEMTLAHHLPHNLHPPPPIIKNMVNVVLSYICPSDGNFKKH</sequence>
<dbReference type="AlphaFoldDB" id="A0A3Q2CW03"/>
<dbReference type="PANTHER" id="PTHR16165:SF9">
    <property type="entry name" value="NXPE FAMILY MEMBER 3"/>
    <property type="match status" value="1"/>
</dbReference>
<dbReference type="GeneTree" id="ENSGT00950000182866"/>
<keyword evidence="4" id="KW-1185">Reference proteome</keyword>
<dbReference type="RefSeq" id="XP_015258874.1">
    <property type="nucleotide sequence ID" value="XM_015403388.1"/>
</dbReference>
<organism evidence="3 4">
    <name type="scientific">Cyprinodon variegatus</name>
    <name type="common">Sheepshead minnow</name>
    <dbReference type="NCBI Taxonomy" id="28743"/>
    <lineage>
        <taxon>Eukaryota</taxon>
        <taxon>Metazoa</taxon>
        <taxon>Chordata</taxon>
        <taxon>Craniata</taxon>
        <taxon>Vertebrata</taxon>
        <taxon>Euteleostomi</taxon>
        <taxon>Actinopterygii</taxon>
        <taxon>Neopterygii</taxon>
        <taxon>Teleostei</taxon>
        <taxon>Neoteleostei</taxon>
        <taxon>Acanthomorphata</taxon>
        <taxon>Ovalentaria</taxon>
        <taxon>Atherinomorphae</taxon>
        <taxon>Cyprinodontiformes</taxon>
        <taxon>Cyprinodontidae</taxon>
        <taxon>Cyprinodon</taxon>
    </lineage>
</organism>
<dbReference type="InterPro" id="IPR057106">
    <property type="entry name" value="NXPE4_C"/>
</dbReference>
<dbReference type="PANTHER" id="PTHR16165">
    <property type="entry name" value="NXPE FAMILY MEMBER"/>
    <property type="match status" value="1"/>
</dbReference>
<dbReference type="InterPro" id="IPR014756">
    <property type="entry name" value="Ig_E-set"/>
</dbReference>
<evidence type="ECO:0000256" key="1">
    <source>
        <dbReference type="ARBA" id="ARBA00005431"/>
    </source>
</evidence>
<dbReference type="Pfam" id="PF06312">
    <property type="entry name" value="Neurexophilin"/>
    <property type="match status" value="1"/>
</dbReference>
<reference evidence="3" key="2">
    <citation type="submission" date="2025-09" db="UniProtKB">
        <authorList>
            <consortium name="Ensembl"/>
        </authorList>
    </citation>
    <scope>IDENTIFICATION</scope>
</reference>
<dbReference type="SUPFAM" id="SSF81296">
    <property type="entry name" value="E set domains"/>
    <property type="match status" value="1"/>
</dbReference>
<name>A0A3Q2CW03_CYPVA</name>
<dbReference type="Proteomes" id="UP000265020">
    <property type="component" value="Unassembled WGS sequence"/>
</dbReference>
<accession>A0A3Q2CW03</accession>
<dbReference type="GO" id="GO:0007399">
    <property type="term" value="P:nervous system development"/>
    <property type="evidence" value="ECO:0007669"/>
    <property type="project" value="UniProtKB-ARBA"/>
</dbReference>
<dbReference type="OrthoDB" id="5950832at2759"/>
<dbReference type="Ensembl" id="ENSCVAT00000016631.1">
    <property type="protein sequence ID" value="ENSCVAP00000010046.1"/>
    <property type="gene ID" value="ENSCVAG00000012109.1"/>
</dbReference>
<reference evidence="3" key="1">
    <citation type="submission" date="2025-08" db="UniProtKB">
        <authorList>
            <consortium name="Ensembl"/>
        </authorList>
    </citation>
    <scope>IDENTIFICATION</scope>
</reference>